<organism evidence="1 2">
    <name type="scientific">Mucilaginibacter corticis</name>
    <dbReference type="NCBI Taxonomy" id="2597670"/>
    <lineage>
        <taxon>Bacteria</taxon>
        <taxon>Pseudomonadati</taxon>
        <taxon>Bacteroidota</taxon>
        <taxon>Sphingobacteriia</taxon>
        <taxon>Sphingobacteriales</taxon>
        <taxon>Sphingobacteriaceae</taxon>
        <taxon>Mucilaginibacter</taxon>
    </lineage>
</organism>
<keyword evidence="2" id="KW-1185">Reference proteome</keyword>
<accession>A0A556MX79</accession>
<evidence type="ECO:0000313" key="2">
    <source>
        <dbReference type="Proteomes" id="UP000318733"/>
    </source>
</evidence>
<dbReference type="AlphaFoldDB" id="A0A556MX79"/>
<name>A0A556MX79_9SPHI</name>
<protein>
    <submittedName>
        <fullName evidence="1">Uncharacterized protein</fullName>
    </submittedName>
</protein>
<proteinExistence type="predicted"/>
<sequence length="84" mass="9787">MRELEAPFTISDGDAVIQVSEHELKEMRLFHLVFPDKRKPLNITVAERRGTGEKFWTSVPEGRQDEAEQFGRLIAVYIRSKRKT</sequence>
<gene>
    <name evidence="1" type="ORF">FO440_09580</name>
</gene>
<dbReference type="RefSeq" id="WP_144247970.1">
    <property type="nucleotide sequence ID" value="NZ_VLPK01000001.1"/>
</dbReference>
<dbReference type="Proteomes" id="UP000318733">
    <property type="component" value="Unassembled WGS sequence"/>
</dbReference>
<comment type="caution">
    <text evidence="1">The sequence shown here is derived from an EMBL/GenBank/DDBJ whole genome shotgun (WGS) entry which is preliminary data.</text>
</comment>
<reference evidence="1 2" key="1">
    <citation type="submission" date="2019-07" db="EMBL/GenBank/DDBJ databases">
        <authorList>
            <person name="Huq M.A."/>
        </authorList>
    </citation>
    <scope>NUCLEOTIDE SEQUENCE [LARGE SCALE GENOMIC DNA]</scope>
    <source>
        <strain evidence="1 2">MAH-19</strain>
    </source>
</reference>
<dbReference type="OrthoDB" id="1263739at2"/>
<evidence type="ECO:0000313" key="1">
    <source>
        <dbReference type="EMBL" id="TSJ44409.1"/>
    </source>
</evidence>
<dbReference type="EMBL" id="VLPK01000001">
    <property type="protein sequence ID" value="TSJ44409.1"/>
    <property type="molecule type" value="Genomic_DNA"/>
</dbReference>